<evidence type="ECO:0000313" key="1">
    <source>
        <dbReference type="EnsemblMetazoa" id="AEPI010315-PA"/>
    </source>
</evidence>
<sequence length="231" mass="26963">MSENTRVHETSSSEAEDELDTLAHRMILYFYHSQAIAKDAWDIHFWQKFGQINPDVELGPKELRSYFFHEIMRKPREWRGLEYEQIQYLNPLFNRIRKEVLEYRDLVEGIDYVHITDPVATLPMVTNDTLPPLFLEPSNMVSSSRATKRYITPTAEQIRSFVSAGLSELLWTEDEKTTKTPLNIEESMLRIGVLTKNSISLTDCIEPGMACYERFHQTDRTEALKADELKI</sequence>
<dbReference type="Proteomes" id="UP000075885">
    <property type="component" value="Unassembled WGS sequence"/>
</dbReference>
<name>A0A182PTM9_9DIPT</name>
<evidence type="ECO:0000313" key="2">
    <source>
        <dbReference type="Proteomes" id="UP000075885"/>
    </source>
</evidence>
<accession>A0A182PTM9</accession>
<dbReference type="AlphaFoldDB" id="A0A182PTM9"/>
<reference evidence="1" key="2">
    <citation type="submission" date="2020-05" db="UniProtKB">
        <authorList>
            <consortium name="EnsemblMetazoa"/>
        </authorList>
    </citation>
    <scope>IDENTIFICATION</scope>
    <source>
        <strain evidence="1">Epiroticus2</strain>
    </source>
</reference>
<dbReference type="EnsemblMetazoa" id="AEPI010315-RA">
    <property type="protein sequence ID" value="AEPI010315-PA"/>
    <property type="gene ID" value="AEPI010315"/>
</dbReference>
<dbReference type="VEuPathDB" id="VectorBase:AEPI010315"/>
<keyword evidence="2" id="KW-1185">Reference proteome</keyword>
<organism evidence="1 2">
    <name type="scientific">Anopheles epiroticus</name>
    <dbReference type="NCBI Taxonomy" id="199890"/>
    <lineage>
        <taxon>Eukaryota</taxon>
        <taxon>Metazoa</taxon>
        <taxon>Ecdysozoa</taxon>
        <taxon>Arthropoda</taxon>
        <taxon>Hexapoda</taxon>
        <taxon>Insecta</taxon>
        <taxon>Pterygota</taxon>
        <taxon>Neoptera</taxon>
        <taxon>Endopterygota</taxon>
        <taxon>Diptera</taxon>
        <taxon>Nematocera</taxon>
        <taxon>Culicoidea</taxon>
        <taxon>Culicidae</taxon>
        <taxon>Anophelinae</taxon>
        <taxon>Anopheles</taxon>
    </lineage>
</organism>
<reference evidence="2" key="1">
    <citation type="submission" date="2013-03" db="EMBL/GenBank/DDBJ databases">
        <title>The Genome Sequence of Anopheles epiroticus epiroticus2.</title>
        <authorList>
            <consortium name="The Broad Institute Genomics Platform"/>
            <person name="Neafsey D.E."/>
            <person name="Howell P."/>
            <person name="Walker B."/>
            <person name="Young S.K."/>
            <person name="Zeng Q."/>
            <person name="Gargeya S."/>
            <person name="Fitzgerald M."/>
            <person name="Haas B."/>
            <person name="Abouelleil A."/>
            <person name="Allen A.W."/>
            <person name="Alvarado L."/>
            <person name="Arachchi H.M."/>
            <person name="Berlin A.M."/>
            <person name="Chapman S.B."/>
            <person name="Gainer-Dewar J."/>
            <person name="Goldberg J."/>
            <person name="Griggs A."/>
            <person name="Gujja S."/>
            <person name="Hansen M."/>
            <person name="Howarth C."/>
            <person name="Imamovic A."/>
            <person name="Ireland A."/>
            <person name="Larimer J."/>
            <person name="McCowan C."/>
            <person name="Murphy C."/>
            <person name="Pearson M."/>
            <person name="Poon T.W."/>
            <person name="Priest M."/>
            <person name="Roberts A."/>
            <person name="Saif S."/>
            <person name="Shea T."/>
            <person name="Sisk P."/>
            <person name="Sykes S."/>
            <person name="Wortman J."/>
            <person name="Nusbaum C."/>
            <person name="Birren B."/>
        </authorList>
    </citation>
    <scope>NUCLEOTIDE SEQUENCE [LARGE SCALE GENOMIC DNA]</scope>
    <source>
        <strain evidence="2">Epiroticus2</strain>
    </source>
</reference>
<protein>
    <submittedName>
        <fullName evidence="1">Uncharacterized protein</fullName>
    </submittedName>
</protein>
<proteinExistence type="predicted"/>